<comment type="caution">
    <text evidence="4">The sequence shown here is derived from an EMBL/GenBank/DDBJ whole genome shotgun (WGS) entry which is preliminary data.</text>
</comment>
<evidence type="ECO:0000259" key="3">
    <source>
        <dbReference type="Pfam" id="PF08281"/>
    </source>
</evidence>
<feature type="domain" description="RNA polymerase sigma factor 70 region 4 type 2" evidence="3">
    <location>
        <begin position="109"/>
        <end position="160"/>
    </location>
</feature>
<dbReference type="Proteomes" id="UP000037660">
    <property type="component" value="Unassembled WGS sequence"/>
</dbReference>
<dbReference type="Pfam" id="PF08281">
    <property type="entry name" value="Sigma70_r4_2"/>
    <property type="match status" value="1"/>
</dbReference>
<dbReference type="AlphaFoldDB" id="A0A0K8NX99"/>
<dbReference type="GO" id="GO:0003677">
    <property type="term" value="F:DNA binding"/>
    <property type="evidence" value="ECO:0007669"/>
    <property type="project" value="InterPro"/>
</dbReference>
<dbReference type="NCBIfam" id="TIGR02937">
    <property type="entry name" value="sigma70-ECF"/>
    <property type="match status" value="1"/>
</dbReference>
<dbReference type="InterPro" id="IPR013324">
    <property type="entry name" value="RNA_pol_sigma_r3/r4-like"/>
</dbReference>
<gene>
    <name evidence="4" type="ORF">ISF6_0568</name>
</gene>
<sequence>MDASTRTFLAHRPRLRSLAYRMLGSVAEAEDVVQDTWLRWQEADPAAIETPEAWLVTATSRLSIDRLRALKRQRADYPGLWLPEPIATGEASTASPEDTLERLGEVSAALLALLERLTPEARAAFLLREVFDADYADIARLLGTSEANCRQRVLRARRALGDAVPARPASADEHRRLVEAFADAAASGRFDALQELLAADAELRGDGGGRVRSVGHPLHGARRIAQLYLATFLRHRARQRLAVVELNGRPGLLRFIDGRLESAQSLVVAQGRITRLDVQRNPEKLRRLAAAFEPGA</sequence>
<dbReference type="InterPro" id="IPR032710">
    <property type="entry name" value="NTF2-like_dom_sf"/>
</dbReference>
<dbReference type="InterPro" id="IPR013249">
    <property type="entry name" value="RNA_pol_sigma70_r4_t2"/>
</dbReference>
<organism evidence="4 5">
    <name type="scientific">Piscinibacter sakaiensis</name>
    <name type="common">Ideonella sakaiensis</name>
    <dbReference type="NCBI Taxonomy" id="1547922"/>
    <lineage>
        <taxon>Bacteria</taxon>
        <taxon>Pseudomonadati</taxon>
        <taxon>Pseudomonadota</taxon>
        <taxon>Betaproteobacteria</taxon>
        <taxon>Burkholderiales</taxon>
        <taxon>Sphaerotilaceae</taxon>
        <taxon>Piscinibacter</taxon>
    </lineage>
</organism>
<dbReference type="Gene3D" id="1.10.10.10">
    <property type="entry name" value="Winged helix-like DNA-binding domain superfamily/Winged helix DNA-binding domain"/>
    <property type="match status" value="1"/>
</dbReference>
<evidence type="ECO:0000256" key="1">
    <source>
        <dbReference type="ARBA" id="ARBA00011344"/>
    </source>
</evidence>
<dbReference type="GO" id="GO:0006352">
    <property type="term" value="P:DNA-templated transcription initiation"/>
    <property type="evidence" value="ECO:0007669"/>
    <property type="project" value="InterPro"/>
</dbReference>
<dbReference type="InterPro" id="IPR052704">
    <property type="entry name" value="ECF_Sigma-70_Domain"/>
</dbReference>
<evidence type="ECO:0000313" key="4">
    <source>
        <dbReference type="EMBL" id="GAP35003.1"/>
    </source>
</evidence>
<reference evidence="4 5" key="2">
    <citation type="journal article" date="2016" name="Science">
        <title>A bacterium that degrades and assimilates poly(ethylene terephthalate).</title>
        <authorList>
            <person name="Yoshida S."/>
            <person name="Hiraga K."/>
            <person name="Takehana T."/>
            <person name="Taniguchi I."/>
            <person name="Yamaji H."/>
            <person name="Maeda Y."/>
            <person name="Toyohara K."/>
            <person name="Miyamoto K."/>
            <person name="Kimura Y."/>
            <person name="Oda K."/>
        </authorList>
    </citation>
    <scope>NUCLEOTIDE SEQUENCE [LARGE SCALE GENOMIC DNA]</scope>
    <source>
        <strain evidence="5">NBRC 110686 / TISTR 2288 / 201-F6</strain>
    </source>
</reference>
<dbReference type="InterPro" id="IPR007627">
    <property type="entry name" value="RNA_pol_sigma70_r2"/>
</dbReference>
<dbReference type="InterPro" id="IPR013325">
    <property type="entry name" value="RNA_pol_sigma_r2"/>
</dbReference>
<dbReference type="SUPFAM" id="SSF88659">
    <property type="entry name" value="Sigma3 and sigma4 domains of RNA polymerase sigma factors"/>
    <property type="match status" value="1"/>
</dbReference>
<dbReference type="STRING" id="1547922.ISF6_0568"/>
<dbReference type="PANTHER" id="PTHR30173">
    <property type="entry name" value="SIGMA 19 FACTOR"/>
    <property type="match status" value="1"/>
</dbReference>
<dbReference type="EMBL" id="BBYR01000013">
    <property type="protein sequence ID" value="GAP35003.1"/>
    <property type="molecule type" value="Genomic_DNA"/>
</dbReference>
<dbReference type="GO" id="GO:0016987">
    <property type="term" value="F:sigma factor activity"/>
    <property type="evidence" value="ECO:0007669"/>
    <property type="project" value="InterPro"/>
</dbReference>
<keyword evidence="5" id="KW-1185">Reference proteome</keyword>
<dbReference type="InterPro" id="IPR036388">
    <property type="entry name" value="WH-like_DNA-bd_sf"/>
</dbReference>
<dbReference type="InterPro" id="IPR014284">
    <property type="entry name" value="RNA_pol_sigma-70_dom"/>
</dbReference>
<protein>
    <submittedName>
        <fullName evidence="4">Putative RNA polymerase sigma factor</fullName>
    </submittedName>
</protein>
<dbReference type="RefSeq" id="WP_054019091.1">
    <property type="nucleotide sequence ID" value="NZ_BBYR01000013.1"/>
</dbReference>
<dbReference type="Gene3D" id="1.10.1740.10">
    <property type="match status" value="1"/>
</dbReference>
<reference evidence="5" key="1">
    <citation type="submission" date="2015-07" db="EMBL/GenBank/DDBJ databases">
        <title>Discovery of a poly(ethylene terephthalate assimilation.</title>
        <authorList>
            <person name="Yoshida S."/>
            <person name="Hiraga K."/>
            <person name="Takehana T."/>
            <person name="Taniguchi I."/>
            <person name="Yamaji H."/>
            <person name="Maeda Y."/>
            <person name="Toyohara K."/>
            <person name="Miyamoto K."/>
            <person name="Kimura Y."/>
            <person name="Oda K."/>
        </authorList>
    </citation>
    <scope>NUCLEOTIDE SEQUENCE [LARGE SCALE GENOMIC DNA]</scope>
    <source>
        <strain evidence="5">NBRC 110686 / TISTR 2288 / 201-F6</strain>
    </source>
</reference>
<dbReference type="Gene3D" id="3.10.450.50">
    <property type="match status" value="1"/>
</dbReference>
<dbReference type="SUPFAM" id="SSF88946">
    <property type="entry name" value="Sigma2 domain of RNA polymerase sigma factors"/>
    <property type="match status" value="1"/>
</dbReference>
<dbReference type="Pfam" id="PF04542">
    <property type="entry name" value="Sigma70_r2"/>
    <property type="match status" value="1"/>
</dbReference>
<evidence type="ECO:0000313" key="5">
    <source>
        <dbReference type="Proteomes" id="UP000037660"/>
    </source>
</evidence>
<dbReference type="NCBIfam" id="NF007214">
    <property type="entry name" value="PRK09636.1"/>
    <property type="match status" value="1"/>
</dbReference>
<proteinExistence type="predicted"/>
<feature type="domain" description="RNA polymerase sigma-70 region 2" evidence="2">
    <location>
        <begin position="9"/>
        <end position="72"/>
    </location>
</feature>
<dbReference type="OrthoDB" id="3211555at2"/>
<comment type="subunit">
    <text evidence="1">Interacts transiently with the RNA polymerase catalytic core formed by RpoA, RpoB, RpoC and RpoZ (2 alpha, 1 beta, 1 beta' and 1 omega subunit) to form the RNA polymerase holoenzyme that can initiate transcription.</text>
</comment>
<name>A0A0K8NX99_PISS1</name>
<dbReference type="PANTHER" id="PTHR30173:SF43">
    <property type="entry name" value="ECF RNA POLYMERASE SIGMA FACTOR SIGI-RELATED"/>
    <property type="match status" value="1"/>
</dbReference>
<evidence type="ECO:0000259" key="2">
    <source>
        <dbReference type="Pfam" id="PF04542"/>
    </source>
</evidence>
<accession>A0A0K8NX99</accession>
<dbReference type="SUPFAM" id="SSF54427">
    <property type="entry name" value="NTF2-like"/>
    <property type="match status" value="1"/>
</dbReference>